<dbReference type="AlphaFoldDB" id="A0A1E7N2W3"/>
<evidence type="ECO:0000313" key="2">
    <source>
        <dbReference type="EMBL" id="OEV35005.1"/>
    </source>
</evidence>
<gene>
    <name evidence="2" type="ORF">HS99_0034270</name>
</gene>
<evidence type="ECO:0000256" key="1">
    <source>
        <dbReference type="SAM" id="MobiDB-lite"/>
    </source>
</evidence>
<feature type="region of interest" description="Disordered" evidence="1">
    <location>
        <begin position="65"/>
        <end position="84"/>
    </location>
</feature>
<organism evidence="2 3">
    <name type="scientific">Kitasatospora aureofaciens</name>
    <name type="common">Streptomyces aureofaciens</name>
    <dbReference type="NCBI Taxonomy" id="1894"/>
    <lineage>
        <taxon>Bacteria</taxon>
        <taxon>Bacillati</taxon>
        <taxon>Actinomycetota</taxon>
        <taxon>Actinomycetes</taxon>
        <taxon>Kitasatosporales</taxon>
        <taxon>Streptomycetaceae</taxon>
        <taxon>Kitasatospora</taxon>
    </lineage>
</organism>
<dbReference type="Proteomes" id="UP000037395">
    <property type="component" value="Unassembled WGS sequence"/>
</dbReference>
<name>A0A1E7N2W3_KITAU</name>
<proteinExistence type="predicted"/>
<dbReference type="EMBL" id="JPRF03000040">
    <property type="protein sequence ID" value="OEV35005.1"/>
    <property type="molecule type" value="Genomic_DNA"/>
</dbReference>
<reference evidence="2" key="1">
    <citation type="submission" date="2016-08" db="EMBL/GenBank/DDBJ databases">
        <title>Sequencing, Assembly and Comparative Genomics of S. aureofaciens ATCC 10762.</title>
        <authorList>
            <person name="Gradnigo J.S."/>
            <person name="Johnson N."/>
            <person name="Somerville G.A."/>
        </authorList>
    </citation>
    <scope>NUCLEOTIDE SEQUENCE [LARGE SCALE GENOMIC DNA]</scope>
    <source>
        <strain evidence="2">ATCC 10762</strain>
    </source>
</reference>
<sequence>MLDSPFGVRLIKTGSLGEYALCLLWGLRAAGLVRGWEAGDVCGAGRVRRCRLAGGWRGCREVGEGRGEGVGGGGEEGAGGGADV</sequence>
<evidence type="ECO:0000313" key="3">
    <source>
        <dbReference type="Proteomes" id="UP000037395"/>
    </source>
</evidence>
<accession>A0A1E7N2W3</accession>
<protein>
    <submittedName>
        <fullName evidence="2">Uncharacterized protein</fullName>
    </submittedName>
</protein>
<keyword evidence="3" id="KW-1185">Reference proteome</keyword>
<comment type="caution">
    <text evidence="2">The sequence shown here is derived from an EMBL/GenBank/DDBJ whole genome shotgun (WGS) entry which is preliminary data.</text>
</comment>
<feature type="compositionally biased region" description="Gly residues" evidence="1">
    <location>
        <begin position="68"/>
        <end position="84"/>
    </location>
</feature>